<dbReference type="AlphaFoldDB" id="A0AAJ0DZA0"/>
<proteinExistence type="predicted"/>
<evidence type="ECO:0000256" key="1">
    <source>
        <dbReference type="SAM" id="MobiDB-lite"/>
    </source>
</evidence>
<feature type="compositionally biased region" description="Polar residues" evidence="1">
    <location>
        <begin position="95"/>
        <end position="109"/>
    </location>
</feature>
<gene>
    <name evidence="2" type="ORF">CCOS01_10186</name>
</gene>
<accession>A0AAJ0DZA0</accession>
<sequence length="124" mass="13622">MHLSDLQVDSVQSVFLKTIVPQFGVLQYDACGIELLAIEEVPGVDDNWASRHFDSMCLRADIVRSTSFNDGDEGISDATVRAANSARCAGMLTSGRQEPQQHETLTNNKQAHKVVASGAQYRRQ</sequence>
<feature type="region of interest" description="Disordered" evidence="1">
    <location>
        <begin position="95"/>
        <end position="124"/>
    </location>
</feature>
<name>A0AAJ0DZA0_9PEZI</name>
<organism evidence="2 3">
    <name type="scientific">Colletotrichum costaricense</name>
    <dbReference type="NCBI Taxonomy" id="1209916"/>
    <lineage>
        <taxon>Eukaryota</taxon>
        <taxon>Fungi</taxon>
        <taxon>Dikarya</taxon>
        <taxon>Ascomycota</taxon>
        <taxon>Pezizomycotina</taxon>
        <taxon>Sordariomycetes</taxon>
        <taxon>Hypocreomycetidae</taxon>
        <taxon>Glomerellales</taxon>
        <taxon>Glomerellaceae</taxon>
        <taxon>Colletotrichum</taxon>
        <taxon>Colletotrichum acutatum species complex</taxon>
    </lineage>
</organism>
<dbReference type="GeneID" id="85341889"/>
<keyword evidence="3" id="KW-1185">Reference proteome</keyword>
<dbReference type="EMBL" id="MOOE01000010">
    <property type="protein sequence ID" value="KAK1522474.1"/>
    <property type="molecule type" value="Genomic_DNA"/>
</dbReference>
<reference evidence="2 3" key="1">
    <citation type="submission" date="2016-10" db="EMBL/GenBank/DDBJ databases">
        <title>The genome sequence of Colletotrichum fioriniae PJ7.</title>
        <authorList>
            <person name="Baroncelli R."/>
        </authorList>
    </citation>
    <scope>NUCLEOTIDE SEQUENCE [LARGE SCALE GENOMIC DNA]</scope>
    <source>
        <strain evidence="2 3">IMI 309622</strain>
    </source>
</reference>
<evidence type="ECO:0000313" key="3">
    <source>
        <dbReference type="Proteomes" id="UP001240678"/>
    </source>
</evidence>
<protein>
    <submittedName>
        <fullName evidence="2">Uncharacterized protein</fullName>
    </submittedName>
</protein>
<dbReference type="RefSeq" id="XP_060311507.1">
    <property type="nucleotide sequence ID" value="XM_060458342.1"/>
</dbReference>
<evidence type="ECO:0000313" key="2">
    <source>
        <dbReference type="EMBL" id="KAK1522474.1"/>
    </source>
</evidence>
<dbReference type="Proteomes" id="UP001240678">
    <property type="component" value="Unassembled WGS sequence"/>
</dbReference>
<comment type="caution">
    <text evidence="2">The sequence shown here is derived from an EMBL/GenBank/DDBJ whole genome shotgun (WGS) entry which is preliminary data.</text>
</comment>